<evidence type="ECO:0000256" key="1">
    <source>
        <dbReference type="SAM" id="Phobius"/>
    </source>
</evidence>
<gene>
    <name evidence="2" type="ORF">B296_00053392</name>
</gene>
<accession>A0A426WWX0</accession>
<organism evidence="2 3">
    <name type="scientific">Ensete ventricosum</name>
    <name type="common">Abyssinian banana</name>
    <name type="synonym">Musa ensete</name>
    <dbReference type="NCBI Taxonomy" id="4639"/>
    <lineage>
        <taxon>Eukaryota</taxon>
        <taxon>Viridiplantae</taxon>
        <taxon>Streptophyta</taxon>
        <taxon>Embryophyta</taxon>
        <taxon>Tracheophyta</taxon>
        <taxon>Spermatophyta</taxon>
        <taxon>Magnoliopsida</taxon>
        <taxon>Liliopsida</taxon>
        <taxon>Zingiberales</taxon>
        <taxon>Musaceae</taxon>
        <taxon>Ensete</taxon>
    </lineage>
</organism>
<dbReference type="AlphaFoldDB" id="A0A426WWX0"/>
<evidence type="ECO:0000313" key="2">
    <source>
        <dbReference type="EMBL" id="RRT31807.1"/>
    </source>
</evidence>
<keyword evidence="1" id="KW-0812">Transmembrane</keyword>
<comment type="caution">
    <text evidence="2">The sequence shown here is derived from an EMBL/GenBank/DDBJ whole genome shotgun (WGS) entry which is preliminary data.</text>
</comment>
<dbReference type="Proteomes" id="UP000287651">
    <property type="component" value="Unassembled WGS sequence"/>
</dbReference>
<evidence type="ECO:0000313" key="3">
    <source>
        <dbReference type="Proteomes" id="UP000287651"/>
    </source>
</evidence>
<protein>
    <submittedName>
        <fullName evidence="2">Uncharacterized protein</fullName>
    </submittedName>
</protein>
<reference evidence="2 3" key="1">
    <citation type="journal article" date="2014" name="Agronomy (Basel)">
        <title>A Draft Genome Sequence for Ensete ventricosum, the Drought-Tolerant Tree Against Hunger.</title>
        <authorList>
            <person name="Harrison J."/>
            <person name="Moore K.A."/>
            <person name="Paszkiewicz K."/>
            <person name="Jones T."/>
            <person name="Grant M."/>
            <person name="Ambacheew D."/>
            <person name="Muzemil S."/>
            <person name="Studholme D.J."/>
        </authorList>
    </citation>
    <scope>NUCLEOTIDE SEQUENCE [LARGE SCALE GENOMIC DNA]</scope>
</reference>
<sequence length="106" mass="12246">MFLKLRNFPSEKKVTSLLPVCLVGCPFGYLENQCLSFSFHGAIIHHNILIKLHWQEDGKKKVELKTNFWFEHDKSVTSMLILFAAFPIVGAVVVGLDQYINYYKLQ</sequence>
<keyword evidence="1" id="KW-0472">Membrane</keyword>
<dbReference type="EMBL" id="AMZH03035774">
    <property type="protein sequence ID" value="RRT31807.1"/>
    <property type="molecule type" value="Genomic_DNA"/>
</dbReference>
<keyword evidence="1" id="KW-1133">Transmembrane helix</keyword>
<feature type="transmembrane region" description="Helical" evidence="1">
    <location>
        <begin position="76"/>
        <end position="96"/>
    </location>
</feature>
<proteinExistence type="predicted"/>
<name>A0A426WWX0_ENSVE</name>